<organism evidence="2 3">
    <name type="scientific">Jiangella ureilytica</name>
    <dbReference type="NCBI Taxonomy" id="2530374"/>
    <lineage>
        <taxon>Bacteria</taxon>
        <taxon>Bacillati</taxon>
        <taxon>Actinomycetota</taxon>
        <taxon>Actinomycetes</taxon>
        <taxon>Jiangellales</taxon>
        <taxon>Jiangellaceae</taxon>
        <taxon>Jiangella</taxon>
    </lineage>
</organism>
<evidence type="ECO:0000259" key="1">
    <source>
        <dbReference type="SMART" id="SM00421"/>
    </source>
</evidence>
<dbReference type="Gene3D" id="1.10.10.10">
    <property type="entry name" value="Winged helix-like DNA-binding domain superfamily/Winged helix DNA-binding domain"/>
    <property type="match status" value="2"/>
</dbReference>
<dbReference type="PANTHER" id="PTHR34293">
    <property type="entry name" value="HTH-TYPE TRANSCRIPTIONAL REGULATOR TRMBL2"/>
    <property type="match status" value="1"/>
</dbReference>
<dbReference type="Proteomes" id="UP000295621">
    <property type="component" value="Unassembled WGS sequence"/>
</dbReference>
<dbReference type="OrthoDB" id="4307453at2"/>
<dbReference type="AlphaFoldDB" id="A0A4R4RRV1"/>
<dbReference type="InterPro" id="IPR051797">
    <property type="entry name" value="TrmB-like"/>
</dbReference>
<name>A0A4R4RRV1_9ACTN</name>
<dbReference type="GO" id="GO:0006355">
    <property type="term" value="P:regulation of DNA-templated transcription"/>
    <property type="evidence" value="ECO:0007669"/>
    <property type="project" value="InterPro"/>
</dbReference>
<evidence type="ECO:0000313" key="3">
    <source>
        <dbReference type="Proteomes" id="UP000295621"/>
    </source>
</evidence>
<feature type="domain" description="HTH luxR-type" evidence="1">
    <location>
        <begin position="288"/>
        <end position="345"/>
    </location>
</feature>
<gene>
    <name evidence="2" type="ORF">E1212_07625</name>
</gene>
<dbReference type="GO" id="GO:0003677">
    <property type="term" value="F:DNA binding"/>
    <property type="evidence" value="ECO:0007669"/>
    <property type="project" value="InterPro"/>
</dbReference>
<evidence type="ECO:0000313" key="2">
    <source>
        <dbReference type="EMBL" id="TDC52721.1"/>
    </source>
</evidence>
<dbReference type="SMART" id="SM00421">
    <property type="entry name" value="HTH_LUXR"/>
    <property type="match status" value="1"/>
</dbReference>
<dbReference type="InterPro" id="IPR000792">
    <property type="entry name" value="Tscrpt_reg_LuxR_C"/>
</dbReference>
<dbReference type="EMBL" id="SMKL01000013">
    <property type="protein sequence ID" value="TDC52721.1"/>
    <property type="molecule type" value="Genomic_DNA"/>
</dbReference>
<keyword evidence="3" id="KW-1185">Reference proteome</keyword>
<dbReference type="Pfam" id="PF01978">
    <property type="entry name" value="TrmB"/>
    <property type="match status" value="1"/>
</dbReference>
<dbReference type="InterPro" id="IPR016032">
    <property type="entry name" value="Sig_transdc_resp-reg_C-effctor"/>
</dbReference>
<sequence length="359" mass="39534">MPHMSVQALRWPAMAMDRTGLPAGADAHSVPLGALGIGSIEERAYRTLLRLPGSTTAELAETLEIPRPRARRALAVLEHAGLVSRSTGTVARFLPAAPDVGLEALVRDKEAELGRIRTLGALLMEDYREGLEAERNELCEIVTGSDAVLRRFDQLQRSATSEIQVLDTPPYSGPRGPRSNDLEFEILARGVTCKAIYDRAALERSPLAADAILRYVEAGEQARVTSRLPLKLATFDRKLAFVPQSLNQRDVSGAIVVHPCSLLDVLLYVFDELWERATPLTAVREPDAVVPGPDDRRLLALLASGMKDQAIANHLEWSYRTTRRRIAVLLEELGAETRFQAGLAAARRGWLQEGRADRR</sequence>
<dbReference type="SUPFAM" id="SSF46894">
    <property type="entry name" value="C-terminal effector domain of the bipartite response regulators"/>
    <property type="match status" value="1"/>
</dbReference>
<dbReference type="PANTHER" id="PTHR34293:SF1">
    <property type="entry name" value="HTH-TYPE TRANSCRIPTIONAL REGULATOR TRMBL2"/>
    <property type="match status" value="1"/>
</dbReference>
<accession>A0A4R4RRV1</accession>
<reference evidence="2 3" key="1">
    <citation type="submission" date="2019-02" db="EMBL/GenBank/DDBJ databases">
        <title>Draft genome sequences of novel Actinobacteria.</title>
        <authorList>
            <person name="Sahin N."/>
            <person name="Ay H."/>
            <person name="Saygin H."/>
        </authorList>
    </citation>
    <scope>NUCLEOTIDE SEQUENCE [LARGE SCALE GENOMIC DNA]</scope>
    <source>
        <strain evidence="2 3">KC603</strain>
    </source>
</reference>
<dbReference type="SUPFAM" id="SSF46785">
    <property type="entry name" value="Winged helix' DNA-binding domain"/>
    <property type="match status" value="1"/>
</dbReference>
<dbReference type="InterPro" id="IPR036390">
    <property type="entry name" value="WH_DNA-bd_sf"/>
</dbReference>
<dbReference type="InterPro" id="IPR036388">
    <property type="entry name" value="WH-like_DNA-bd_sf"/>
</dbReference>
<protein>
    <submittedName>
        <fullName evidence="2">Transcriptional regulator TrmB</fullName>
    </submittedName>
</protein>
<proteinExistence type="predicted"/>
<dbReference type="InterPro" id="IPR002831">
    <property type="entry name" value="Tscrpt_reg_TrmB_N"/>
</dbReference>
<comment type="caution">
    <text evidence="2">The sequence shown here is derived from an EMBL/GenBank/DDBJ whole genome shotgun (WGS) entry which is preliminary data.</text>
</comment>